<dbReference type="SUPFAM" id="SSF56529">
    <property type="entry name" value="FAH"/>
    <property type="match status" value="1"/>
</dbReference>
<feature type="domain" description="Fumarylacetoacetase-like C-terminal" evidence="2">
    <location>
        <begin position="1"/>
        <end position="47"/>
    </location>
</feature>
<keyword evidence="1" id="KW-0479">Metal-binding</keyword>
<dbReference type="InterPro" id="IPR036663">
    <property type="entry name" value="Fumarylacetoacetase_C_sf"/>
</dbReference>
<gene>
    <name evidence="3" type="ORF">E6G99_07365</name>
</gene>
<dbReference type="InterPro" id="IPR011234">
    <property type="entry name" value="Fumarylacetoacetase-like_C"/>
</dbReference>
<keyword evidence="3" id="KW-0378">Hydrolase</keyword>
<comment type="caution">
    <text evidence="3">The sequence shown here is derived from an EMBL/GenBank/DDBJ whole genome shotgun (WGS) entry which is preliminary data.</text>
</comment>
<accession>A0A537LHT6</accession>
<dbReference type="EMBL" id="VBAJ01000188">
    <property type="protein sequence ID" value="TMJ07257.1"/>
    <property type="molecule type" value="Genomic_DNA"/>
</dbReference>
<name>A0A537LHT6_9BACT</name>
<dbReference type="GO" id="GO:0046872">
    <property type="term" value="F:metal ion binding"/>
    <property type="evidence" value="ECO:0007669"/>
    <property type="project" value="UniProtKB-KW"/>
</dbReference>
<proteinExistence type="predicted"/>
<dbReference type="Pfam" id="PF01557">
    <property type="entry name" value="FAA_hydrolase"/>
    <property type="match status" value="1"/>
</dbReference>
<sequence>MTIEPGDIMATGTPEGVGMGFNPPKWLHVGDVVEAEVEGIGLLRNHIAAAKP</sequence>
<dbReference type="PANTHER" id="PTHR11820">
    <property type="entry name" value="ACYLPYRUVASE"/>
    <property type="match status" value="1"/>
</dbReference>
<evidence type="ECO:0000256" key="1">
    <source>
        <dbReference type="ARBA" id="ARBA00022723"/>
    </source>
</evidence>
<protein>
    <submittedName>
        <fullName evidence="3">Fumarylacetoacetate hydrolase family protein</fullName>
    </submittedName>
</protein>
<organism evidence="3 4">
    <name type="scientific">Candidatus Segetimicrobium genomatis</name>
    <dbReference type="NCBI Taxonomy" id="2569760"/>
    <lineage>
        <taxon>Bacteria</taxon>
        <taxon>Bacillati</taxon>
        <taxon>Candidatus Sysuimicrobiota</taxon>
        <taxon>Candidatus Sysuimicrobiia</taxon>
        <taxon>Candidatus Sysuimicrobiales</taxon>
        <taxon>Candidatus Segetimicrobiaceae</taxon>
        <taxon>Candidatus Segetimicrobium</taxon>
    </lineage>
</organism>
<dbReference type="GO" id="GO:0016787">
    <property type="term" value="F:hydrolase activity"/>
    <property type="evidence" value="ECO:0007669"/>
    <property type="project" value="UniProtKB-KW"/>
</dbReference>
<evidence type="ECO:0000259" key="2">
    <source>
        <dbReference type="Pfam" id="PF01557"/>
    </source>
</evidence>
<dbReference type="AlphaFoldDB" id="A0A537LHT6"/>
<reference evidence="3 4" key="1">
    <citation type="journal article" date="2019" name="Nat. Microbiol.">
        <title>Mediterranean grassland soil C-N compound turnover is dependent on rainfall and depth, and is mediated by genomically divergent microorganisms.</title>
        <authorList>
            <person name="Diamond S."/>
            <person name="Andeer P.F."/>
            <person name="Li Z."/>
            <person name="Crits-Christoph A."/>
            <person name="Burstein D."/>
            <person name="Anantharaman K."/>
            <person name="Lane K.R."/>
            <person name="Thomas B.C."/>
            <person name="Pan C."/>
            <person name="Northen T.R."/>
            <person name="Banfield J.F."/>
        </authorList>
    </citation>
    <scope>NUCLEOTIDE SEQUENCE [LARGE SCALE GENOMIC DNA]</scope>
    <source>
        <strain evidence="3">NP_2</strain>
    </source>
</reference>
<evidence type="ECO:0000313" key="4">
    <source>
        <dbReference type="Proteomes" id="UP000318661"/>
    </source>
</evidence>
<dbReference type="Proteomes" id="UP000318661">
    <property type="component" value="Unassembled WGS sequence"/>
</dbReference>
<evidence type="ECO:0000313" key="3">
    <source>
        <dbReference type="EMBL" id="TMJ07257.1"/>
    </source>
</evidence>
<dbReference type="Gene3D" id="3.90.850.10">
    <property type="entry name" value="Fumarylacetoacetase-like, C-terminal domain"/>
    <property type="match status" value="1"/>
</dbReference>